<dbReference type="SUPFAM" id="SSF53474">
    <property type="entry name" value="alpha/beta-Hydrolases"/>
    <property type="match status" value="1"/>
</dbReference>
<dbReference type="Gene3D" id="3.40.50.1820">
    <property type="entry name" value="alpha/beta hydrolase"/>
    <property type="match status" value="1"/>
</dbReference>
<dbReference type="PANTHER" id="PTHR43037">
    <property type="entry name" value="UNNAMED PRODUCT-RELATED"/>
    <property type="match status" value="1"/>
</dbReference>
<evidence type="ECO:0000313" key="3">
    <source>
        <dbReference type="EMBL" id="QYM78025.1"/>
    </source>
</evidence>
<dbReference type="EMBL" id="CP080507">
    <property type="protein sequence ID" value="QYM78025.1"/>
    <property type="molecule type" value="Genomic_DNA"/>
</dbReference>
<dbReference type="RefSeq" id="WP_220161129.1">
    <property type="nucleotide sequence ID" value="NZ_CP080507.1"/>
</dbReference>
<dbReference type="Proteomes" id="UP000825051">
    <property type="component" value="Chromosome"/>
</dbReference>
<dbReference type="AlphaFoldDB" id="A0A8F9XGA9"/>
<keyword evidence="1" id="KW-0732">Signal</keyword>
<keyword evidence="4" id="KW-1185">Reference proteome</keyword>
<reference evidence="3" key="1">
    <citation type="submission" date="2021-08" db="EMBL/GenBank/DDBJ databases">
        <title>Genome of a novel bacterium of the phylum Verrucomicrobia, Oleiharenicola sp. KSB-15.</title>
        <authorList>
            <person name="Chung J.-H."/>
            <person name="Ahn J.-H."/>
            <person name="Yoon Y."/>
            <person name="Kim D.-Y."/>
            <person name="An S.-H."/>
            <person name="Park I."/>
            <person name="Yeon J."/>
        </authorList>
    </citation>
    <scope>NUCLEOTIDE SEQUENCE</scope>
    <source>
        <strain evidence="3">KSB-15</strain>
    </source>
</reference>
<evidence type="ECO:0000259" key="2">
    <source>
        <dbReference type="Pfam" id="PF02230"/>
    </source>
</evidence>
<dbReference type="GO" id="GO:0016787">
    <property type="term" value="F:hydrolase activity"/>
    <property type="evidence" value="ECO:0007669"/>
    <property type="project" value="InterPro"/>
</dbReference>
<evidence type="ECO:0000256" key="1">
    <source>
        <dbReference type="ARBA" id="ARBA00022729"/>
    </source>
</evidence>
<dbReference type="Pfam" id="PF02230">
    <property type="entry name" value="Abhydrolase_2"/>
    <property type="match status" value="1"/>
</dbReference>
<evidence type="ECO:0000313" key="4">
    <source>
        <dbReference type="Proteomes" id="UP000825051"/>
    </source>
</evidence>
<dbReference type="PANTHER" id="PTHR43037:SF1">
    <property type="entry name" value="BLL1128 PROTEIN"/>
    <property type="match status" value="1"/>
</dbReference>
<protein>
    <submittedName>
        <fullName evidence="3">Prolyl oligopeptidase family serine peptidase</fullName>
    </submittedName>
</protein>
<dbReference type="InterPro" id="IPR050955">
    <property type="entry name" value="Plant_Biomass_Hydrol_Est"/>
</dbReference>
<proteinExistence type="predicted"/>
<organism evidence="3 4">
    <name type="scientific">Horticoccus luteus</name>
    <dbReference type="NCBI Taxonomy" id="2862869"/>
    <lineage>
        <taxon>Bacteria</taxon>
        <taxon>Pseudomonadati</taxon>
        <taxon>Verrucomicrobiota</taxon>
        <taxon>Opitutia</taxon>
        <taxon>Opitutales</taxon>
        <taxon>Opitutaceae</taxon>
        <taxon>Horticoccus</taxon>
    </lineage>
</organism>
<sequence length="230" mass="25273">MNPSPDPALSSQSSRAQTAASVEVMVRYRFDYLLALPAEYRAEGGAQWPLLVFLHGRGERGADLAVVKRNGPPKLIEEGRAFPAIVVSPQCPAEEWWSAPALEAFIAELQRRYRVDADRIYVTGLSMGGFATWELAVRQPEKYAAVVPICGAGEASLGGRLRDLPVWAFHGAKDPVVPVQHTQAMVDAIKAAGGAPRLTIYPEVEHDSWTQTYANEEVWTWLFAQRRSGG</sequence>
<dbReference type="KEGG" id="ole:K0B96_11970"/>
<accession>A0A8F9XGA9</accession>
<dbReference type="InterPro" id="IPR029058">
    <property type="entry name" value="AB_hydrolase_fold"/>
</dbReference>
<name>A0A8F9XGA9_9BACT</name>
<gene>
    <name evidence="3" type="ORF">K0B96_11970</name>
</gene>
<feature type="domain" description="Phospholipase/carboxylesterase/thioesterase" evidence="2">
    <location>
        <begin position="99"/>
        <end position="212"/>
    </location>
</feature>
<dbReference type="InterPro" id="IPR003140">
    <property type="entry name" value="PLipase/COase/thioEstase"/>
</dbReference>